<dbReference type="InterPro" id="IPR028098">
    <property type="entry name" value="Glyco_trans_4-like_N"/>
</dbReference>
<protein>
    <submittedName>
        <fullName evidence="2">Glycosyltransferase</fullName>
    </submittedName>
</protein>
<dbReference type="RefSeq" id="WP_211873316.1">
    <property type="nucleotide sequence ID" value="NZ_JAAEDH010000004.1"/>
</dbReference>
<organism evidence="2 3">
    <name type="scientific">Plastoroseomonas arctica</name>
    <dbReference type="NCBI Taxonomy" id="1509237"/>
    <lineage>
        <taxon>Bacteria</taxon>
        <taxon>Pseudomonadati</taxon>
        <taxon>Pseudomonadota</taxon>
        <taxon>Alphaproteobacteria</taxon>
        <taxon>Acetobacterales</taxon>
        <taxon>Acetobacteraceae</taxon>
        <taxon>Plastoroseomonas</taxon>
    </lineage>
</organism>
<evidence type="ECO:0000259" key="1">
    <source>
        <dbReference type="Pfam" id="PF13439"/>
    </source>
</evidence>
<dbReference type="AlphaFoldDB" id="A0AAF1K1A2"/>
<sequence length="815" mass="86243">MNHAPLSVLHLTATEAGGAGRAARRIADSLRALGHDSTLVTADAEPGPDAIAVTPRPASEAQKSARRFLGEFLDQKYLDRLRDKRRSNTLFSAGLDAPSLAELPLLRGADIIHAHFLPGIATPNALRELLALGKPVVWTQHDQWGFTGGCHYSDGCRGFETLCTQCPQLRRDPWGLAALLQAEKSACFAEGLLHLVSPSAWMDAALRASSVFRGAPSSVIRNPIDLGLFRPLGDEQRHGLRARMGIGAGDVVVIAGAISQAEIRKGFDLLLDGLRGHPANTAPGAAPRLWLLSFGHNPREIDLPGIESLALGPIEDDAALAAILGLGDLLILPSREDNYPNIMVEALACGTPVAGFARGGLAELVRDGVSGLLMGEAPDAAAITALLGRIMAAPGVLAGMRDAARAAVAPSHGLVPIGMAYEALYKSLLPLSRVRRATVSVSGDPLIPVARLVRAWAAGPMTRLGPALTEGTLAWPMQAALDDFRATELDMPSADGFIAEHTALAIPTVLLDGIIADAQACRARFDPEAALLAAEAVAVVADRVPAPPAPPSPARAAGPPPAAMFFGTVLLTTAHDHAPGTRLRVTLRSEDGMLPAEGWSAASGGESLPCQARPEGAALVVEFARPAASPAGTHIDILPPAVQGFARRDQMRILALPITEAPDADVPLPLVLTALMAEGWDGFYHPEFANGRWVRWMSPVGHLALPRWAGEAQLVIEGFKRPALFAERRVSLQMARQPIDYVFEQQPGTPEQQAESLWRLHARLPPPPPDRPPVLTLRAEIDLPRTPGDARTITVLLAQARIEPIPAPASGAWAP</sequence>
<reference evidence="2" key="2">
    <citation type="journal article" date="2021" name="Syst. Appl. Microbiol.">
        <title>Roseomonas hellenica sp. nov., isolated from roots of wild-growing Alkanna tinctoria.</title>
        <authorList>
            <person name="Rat A."/>
            <person name="Naranjo H.D."/>
            <person name="Lebbe L."/>
            <person name="Cnockaert M."/>
            <person name="Krigas N."/>
            <person name="Grigoriadou K."/>
            <person name="Maloupa E."/>
            <person name="Willems A."/>
        </authorList>
    </citation>
    <scope>NUCLEOTIDE SEQUENCE</scope>
    <source>
        <strain evidence="2">LMG 28251</strain>
    </source>
</reference>
<accession>A0AAF1K1A2</accession>
<evidence type="ECO:0000313" key="2">
    <source>
        <dbReference type="EMBL" id="MBR0654500.1"/>
    </source>
</evidence>
<dbReference type="Gene3D" id="3.40.50.2000">
    <property type="entry name" value="Glycogen Phosphorylase B"/>
    <property type="match status" value="2"/>
</dbReference>
<dbReference type="PANTHER" id="PTHR12526:SF635">
    <property type="entry name" value="GLYCOSYL TRANSFERASE GROUP 1"/>
    <property type="match status" value="1"/>
</dbReference>
<keyword evidence="3" id="KW-1185">Reference proteome</keyword>
<gene>
    <name evidence="2" type="ORF">GXW79_05335</name>
</gene>
<proteinExistence type="predicted"/>
<comment type="caution">
    <text evidence="2">The sequence shown here is derived from an EMBL/GenBank/DDBJ whole genome shotgun (WGS) entry which is preliminary data.</text>
</comment>
<reference evidence="2" key="1">
    <citation type="submission" date="2020-01" db="EMBL/GenBank/DDBJ databases">
        <authorList>
            <person name="Rat A."/>
        </authorList>
    </citation>
    <scope>NUCLEOTIDE SEQUENCE</scope>
    <source>
        <strain evidence="2">LMG 28251</strain>
    </source>
</reference>
<dbReference type="Proteomes" id="UP001196068">
    <property type="component" value="Unassembled WGS sequence"/>
</dbReference>
<dbReference type="EMBL" id="JAAEDH010000004">
    <property type="protein sequence ID" value="MBR0654500.1"/>
    <property type="molecule type" value="Genomic_DNA"/>
</dbReference>
<name>A0AAF1K1A2_9PROT</name>
<feature type="domain" description="Glycosyltransferase subfamily 4-like N-terminal" evidence="1">
    <location>
        <begin position="17"/>
        <end position="226"/>
    </location>
</feature>
<dbReference type="GO" id="GO:0016757">
    <property type="term" value="F:glycosyltransferase activity"/>
    <property type="evidence" value="ECO:0007669"/>
    <property type="project" value="TreeGrafter"/>
</dbReference>
<dbReference type="Pfam" id="PF13692">
    <property type="entry name" value="Glyco_trans_1_4"/>
    <property type="match status" value="1"/>
</dbReference>
<evidence type="ECO:0000313" key="3">
    <source>
        <dbReference type="Proteomes" id="UP001196068"/>
    </source>
</evidence>
<dbReference type="PANTHER" id="PTHR12526">
    <property type="entry name" value="GLYCOSYLTRANSFERASE"/>
    <property type="match status" value="1"/>
</dbReference>
<dbReference type="SUPFAM" id="SSF53756">
    <property type="entry name" value="UDP-Glycosyltransferase/glycogen phosphorylase"/>
    <property type="match status" value="1"/>
</dbReference>
<dbReference type="Pfam" id="PF13439">
    <property type="entry name" value="Glyco_transf_4"/>
    <property type="match status" value="1"/>
</dbReference>